<evidence type="ECO:0000313" key="2">
    <source>
        <dbReference type="Proteomes" id="UP001175227"/>
    </source>
</evidence>
<comment type="caution">
    <text evidence="1">The sequence shown here is derived from an EMBL/GenBank/DDBJ whole genome shotgun (WGS) entry which is preliminary data.</text>
</comment>
<reference evidence="1" key="1">
    <citation type="submission" date="2023-06" db="EMBL/GenBank/DDBJ databases">
        <authorList>
            <consortium name="Lawrence Berkeley National Laboratory"/>
            <person name="Ahrendt S."/>
            <person name="Sahu N."/>
            <person name="Indic B."/>
            <person name="Wong-Bajracharya J."/>
            <person name="Merenyi Z."/>
            <person name="Ke H.-M."/>
            <person name="Monk M."/>
            <person name="Kocsube S."/>
            <person name="Drula E."/>
            <person name="Lipzen A."/>
            <person name="Balint B."/>
            <person name="Henrissat B."/>
            <person name="Andreopoulos B."/>
            <person name="Martin F.M."/>
            <person name="Harder C.B."/>
            <person name="Rigling D."/>
            <person name="Ford K.L."/>
            <person name="Foster G.D."/>
            <person name="Pangilinan J."/>
            <person name="Papanicolaou A."/>
            <person name="Barry K."/>
            <person name="LaButti K."/>
            <person name="Viragh M."/>
            <person name="Koriabine M."/>
            <person name="Yan M."/>
            <person name="Riley R."/>
            <person name="Champramary S."/>
            <person name="Plett K.L."/>
            <person name="Tsai I.J."/>
            <person name="Slot J."/>
            <person name="Sipos G."/>
            <person name="Plett J."/>
            <person name="Nagy L.G."/>
            <person name="Grigoriev I.V."/>
        </authorList>
    </citation>
    <scope>NUCLEOTIDE SEQUENCE</scope>
    <source>
        <strain evidence="1">ICMP 16352</strain>
    </source>
</reference>
<accession>A0AA39UFT9</accession>
<dbReference type="EMBL" id="JAUEPR010000009">
    <property type="protein sequence ID" value="KAK0480659.1"/>
    <property type="molecule type" value="Genomic_DNA"/>
</dbReference>
<dbReference type="Proteomes" id="UP001175227">
    <property type="component" value="Unassembled WGS sequence"/>
</dbReference>
<sequence length="65" mass="7292">MLLPPVSSPDTLPRYHISASTNWFTPSSYMTNIRKGASESGEFVGEFDPQLFVFVSGSIATRYFR</sequence>
<name>A0AA39UFT9_9AGAR</name>
<protein>
    <submittedName>
        <fullName evidence="1">Uncharacterized protein</fullName>
    </submittedName>
</protein>
<dbReference type="AlphaFoldDB" id="A0AA39UFT9"/>
<organism evidence="1 2">
    <name type="scientific">Armillaria novae-zelandiae</name>
    <dbReference type="NCBI Taxonomy" id="153914"/>
    <lineage>
        <taxon>Eukaryota</taxon>
        <taxon>Fungi</taxon>
        <taxon>Dikarya</taxon>
        <taxon>Basidiomycota</taxon>
        <taxon>Agaricomycotina</taxon>
        <taxon>Agaricomycetes</taxon>
        <taxon>Agaricomycetidae</taxon>
        <taxon>Agaricales</taxon>
        <taxon>Marasmiineae</taxon>
        <taxon>Physalacriaceae</taxon>
        <taxon>Armillaria</taxon>
    </lineage>
</organism>
<evidence type="ECO:0000313" key="1">
    <source>
        <dbReference type="EMBL" id="KAK0480659.1"/>
    </source>
</evidence>
<keyword evidence="2" id="KW-1185">Reference proteome</keyword>
<gene>
    <name evidence="1" type="ORF">IW261DRAFT_1473756</name>
</gene>
<proteinExistence type="predicted"/>